<gene>
    <name evidence="2" type="ORF">BSAE_1591</name>
</gene>
<sequence length="280" mass="30852">IGRDPIPCRKSFPRIPCGHLEHPALPPVSRSYSGAWGRLVTHYSPVRHSHPAQAPGIPFDLHVLSTPPAFILSQNRTLHKKPCEDIRTMTPNIIDETVYKENDPHKTPTPITGPSATPNKGAGIGLAIKMTLQSSTNTLLSSQTTTARPTRTTPAGRPAPTGSKGITYTNPATNANPTKPNTPKTLKNKPSTGVSQTPKNHHQNHRNHPHRHSVHLGNCLPSACRPPNTSRTCRHTGMTTRLRRHLNVCVARQRRQHAPVAAARRTCRYMETTTRHRESC</sequence>
<evidence type="ECO:0000313" key="2">
    <source>
        <dbReference type="EMBL" id="KFI85724.1"/>
    </source>
</evidence>
<feature type="region of interest" description="Disordered" evidence="1">
    <location>
        <begin position="139"/>
        <end position="213"/>
    </location>
</feature>
<evidence type="ECO:0000313" key="3">
    <source>
        <dbReference type="Proteomes" id="UP000029040"/>
    </source>
</evidence>
<feature type="non-terminal residue" evidence="2">
    <location>
        <position position="1"/>
    </location>
</feature>
<dbReference type="AlphaFoldDB" id="A0A087CR24"/>
<dbReference type="Proteomes" id="UP000029040">
    <property type="component" value="Unassembled WGS sequence"/>
</dbReference>
<dbReference type="EMBL" id="JGZM01000008">
    <property type="protein sequence ID" value="KFI85724.1"/>
    <property type="molecule type" value="Genomic_DNA"/>
</dbReference>
<feature type="compositionally biased region" description="Basic residues" evidence="1">
    <location>
        <begin position="199"/>
        <end position="213"/>
    </location>
</feature>
<feature type="compositionally biased region" description="Low complexity" evidence="1">
    <location>
        <begin position="139"/>
        <end position="162"/>
    </location>
</feature>
<proteinExistence type="predicted"/>
<reference evidence="2 3" key="1">
    <citation type="submission" date="2014-03" db="EMBL/GenBank/DDBJ databases">
        <title>Genomics of Bifidobacteria.</title>
        <authorList>
            <person name="Ventura M."/>
            <person name="Milani C."/>
            <person name="Lugli G.A."/>
        </authorList>
    </citation>
    <scope>NUCLEOTIDE SEQUENCE [LARGE SCALE GENOMIC DNA]</scope>
    <source>
        <strain evidence="2 3">LMG 14934</strain>
    </source>
</reference>
<evidence type="ECO:0000256" key="1">
    <source>
        <dbReference type="SAM" id="MobiDB-lite"/>
    </source>
</evidence>
<name>A0A087CR24_9BIFI</name>
<protein>
    <submittedName>
        <fullName evidence="2">TolA domain-containing protein</fullName>
    </submittedName>
</protein>
<feature type="compositionally biased region" description="Low complexity" evidence="1">
    <location>
        <begin position="169"/>
        <end position="190"/>
    </location>
</feature>
<organism evidence="2 3">
    <name type="scientific">Bifidobacterium pullorum subsp. saeculare DSM 6531 = LMG 14934</name>
    <dbReference type="NCBI Taxonomy" id="1437611"/>
    <lineage>
        <taxon>Bacteria</taxon>
        <taxon>Bacillati</taxon>
        <taxon>Actinomycetota</taxon>
        <taxon>Actinomycetes</taxon>
        <taxon>Bifidobacteriales</taxon>
        <taxon>Bifidobacteriaceae</taxon>
        <taxon>Bifidobacterium</taxon>
    </lineage>
</organism>
<comment type="caution">
    <text evidence="2">The sequence shown here is derived from an EMBL/GenBank/DDBJ whole genome shotgun (WGS) entry which is preliminary data.</text>
</comment>
<accession>A0A087CR24</accession>